<comment type="activity regulation">
    <text evidence="12">Na(+) is not transported, but it plays an essential structural role and its presence is essential for fluoride channel function.</text>
</comment>
<accession>A0ABR9ITN2</accession>
<organism evidence="13 14">
    <name type="scientific">Rhizobium viscosum</name>
    <name type="common">Arthrobacter viscosus</name>
    <dbReference type="NCBI Taxonomy" id="1673"/>
    <lineage>
        <taxon>Bacteria</taxon>
        <taxon>Pseudomonadati</taxon>
        <taxon>Pseudomonadota</taxon>
        <taxon>Alphaproteobacteria</taxon>
        <taxon>Hyphomicrobiales</taxon>
        <taxon>Rhizobiaceae</taxon>
        <taxon>Rhizobium/Agrobacterium group</taxon>
        <taxon>Rhizobium</taxon>
    </lineage>
</organism>
<proteinExistence type="inferred from homology"/>
<reference evidence="13 14" key="1">
    <citation type="submission" date="2020-10" db="EMBL/GenBank/DDBJ databases">
        <title>Sequencing the genomes of 1000 actinobacteria strains.</title>
        <authorList>
            <person name="Klenk H.-P."/>
        </authorList>
    </citation>
    <scope>NUCLEOTIDE SEQUENCE [LARGE SCALE GENOMIC DNA]</scope>
    <source>
        <strain evidence="13 14">DSM 7307</strain>
    </source>
</reference>
<dbReference type="HAMAP" id="MF_00454">
    <property type="entry name" value="FluC"/>
    <property type="match status" value="1"/>
</dbReference>
<evidence type="ECO:0000256" key="7">
    <source>
        <dbReference type="ARBA" id="ARBA00023065"/>
    </source>
</evidence>
<keyword evidence="12" id="KW-0813">Transport</keyword>
<evidence type="ECO:0000256" key="10">
    <source>
        <dbReference type="ARBA" id="ARBA00035120"/>
    </source>
</evidence>
<evidence type="ECO:0000256" key="8">
    <source>
        <dbReference type="ARBA" id="ARBA00023136"/>
    </source>
</evidence>
<dbReference type="InterPro" id="IPR003691">
    <property type="entry name" value="FluC"/>
</dbReference>
<keyword evidence="14" id="KW-1185">Reference proteome</keyword>
<comment type="caution">
    <text evidence="13">The sequence shown here is derived from an EMBL/GenBank/DDBJ whole genome shotgun (WGS) entry which is preliminary data.</text>
</comment>
<keyword evidence="5 12" id="KW-1133">Transmembrane helix</keyword>
<evidence type="ECO:0000256" key="6">
    <source>
        <dbReference type="ARBA" id="ARBA00023053"/>
    </source>
</evidence>
<evidence type="ECO:0000256" key="2">
    <source>
        <dbReference type="ARBA" id="ARBA00022475"/>
    </source>
</evidence>
<keyword evidence="4 12" id="KW-0812">Transmembrane</keyword>
<keyword evidence="9 12" id="KW-0407">Ion channel</keyword>
<keyword evidence="7 12" id="KW-0406">Ion transport</keyword>
<feature type="transmembrane region" description="Helical" evidence="12">
    <location>
        <begin position="70"/>
        <end position="87"/>
    </location>
</feature>
<comment type="similarity">
    <text evidence="10 12">Belongs to the fluoride channel Fluc/FEX (TC 1.A.43) family.</text>
</comment>
<dbReference type="PANTHER" id="PTHR28259:SF1">
    <property type="entry name" value="FLUORIDE EXPORT PROTEIN 1-RELATED"/>
    <property type="match status" value="1"/>
</dbReference>
<comment type="function">
    <text evidence="12">Fluoride-specific ion channel. Important for reducing fluoride concentration in the cell, thus reducing its toxicity.</text>
</comment>
<keyword evidence="2 12" id="KW-1003">Cell membrane</keyword>
<feature type="binding site" evidence="12">
    <location>
        <position position="81"/>
    </location>
    <ligand>
        <name>Na(+)</name>
        <dbReference type="ChEBI" id="CHEBI:29101"/>
        <note>structural</note>
    </ligand>
</feature>
<sequence length="141" mass="14636">MSFYTCLIVMAGGALGTFARYAASVLAMPVSRDLPWGTIIINVTGSLIIGLFSTLTLANGRFPVSDNMRLFVMIGLCGGYTTFSSFSLQTLDLLRSGATIRACINVAASVVLCIGAVGHLIATRINGGVADAAQAAIEEQA</sequence>
<evidence type="ECO:0000256" key="3">
    <source>
        <dbReference type="ARBA" id="ARBA00022519"/>
    </source>
</evidence>
<evidence type="ECO:0000313" key="13">
    <source>
        <dbReference type="EMBL" id="MBE1506567.1"/>
    </source>
</evidence>
<dbReference type="Proteomes" id="UP000620262">
    <property type="component" value="Unassembled WGS sequence"/>
</dbReference>
<dbReference type="RefSeq" id="WP_192730255.1">
    <property type="nucleotide sequence ID" value="NZ_BAAAVL010000018.1"/>
</dbReference>
<evidence type="ECO:0000256" key="4">
    <source>
        <dbReference type="ARBA" id="ARBA00022692"/>
    </source>
</evidence>
<protein>
    <recommendedName>
        <fullName evidence="12">Fluoride-specific ion channel FluC</fullName>
    </recommendedName>
</protein>
<evidence type="ECO:0000313" key="14">
    <source>
        <dbReference type="Proteomes" id="UP000620262"/>
    </source>
</evidence>
<dbReference type="EMBL" id="JADBEC010000001">
    <property type="protein sequence ID" value="MBE1506567.1"/>
    <property type="molecule type" value="Genomic_DNA"/>
</dbReference>
<evidence type="ECO:0000256" key="9">
    <source>
        <dbReference type="ARBA" id="ARBA00023303"/>
    </source>
</evidence>
<evidence type="ECO:0000256" key="11">
    <source>
        <dbReference type="ARBA" id="ARBA00035585"/>
    </source>
</evidence>
<keyword evidence="6 12" id="KW-0915">Sodium</keyword>
<feature type="transmembrane region" description="Helical" evidence="12">
    <location>
        <begin position="99"/>
        <end position="122"/>
    </location>
</feature>
<evidence type="ECO:0000256" key="1">
    <source>
        <dbReference type="ARBA" id="ARBA00004651"/>
    </source>
</evidence>
<dbReference type="Pfam" id="PF02537">
    <property type="entry name" value="CRCB"/>
    <property type="match status" value="1"/>
</dbReference>
<feature type="transmembrane region" description="Helical" evidence="12">
    <location>
        <begin position="37"/>
        <end position="58"/>
    </location>
</feature>
<evidence type="ECO:0000256" key="12">
    <source>
        <dbReference type="HAMAP-Rule" id="MF_00454"/>
    </source>
</evidence>
<comment type="subcellular location">
    <subcellularLocation>
        <location evidence="1 12">Cell membrane</location>
        <topology evidence="1 12">Multi-pass membrane protein</topology>
    </subcellularLocation>
</comment>
<dbReference type="NCBIfam" id="NF010802">
    <property type="entry name" value="PRK14206.1"/>
    <property type="match status" value="1"/>
</dbReference>
<gene>
    <name evidence="12" type="primary">fluC</name>
    <name evidence="12" type="synonym">crcB</name>
    <name evidence="13" type="ORF">H4W29_003748</name>
</gene>
<dbReference type="PANTHER" id="PTHR28259">
    <property type="entry name" value="FLUORIDE EXPORT PROTEIN 1-RELATED"/>
    <property type="match status" value="1"/>
</dbReference>
<keyword evidence="8 12" id="KW-0472">Membrane</keyword>
<name>A0ABR9ITN2_RHIVS</name>
<keyword evidence="12" id="KW-0479">Metal-binding</keyword>
<feature type="binding site" evidence="12">
    <location>
        <position position="78"/>
    </location>
    <ligand>
        <name>Na(+)</name>
        <dbReference type="ChEBI" id="CHEBI:29101"/>
        <note>structural</note>
    </ligand>
</feature>
<comment type="catalytic activity">
    <reaction evidence="11">
        <text>fluoride(in) = fluoride(out)</text>
        <dbReference type="Rhea" id="RHEA:76159"/>
        <dbReference type="ChEBI" id="CHEBI:17051"/>
    </reaction>
    <physiologicalReaction direction="left-to-right" evidence="11">
        <dbReference type="Rhea" id="RHEA:76160"/>
    </physiologicalReaction>
</comment>
<dbReference type="NCBIfam" id="TIGR00494">
    <property type="entry name" value="crcB"/>
    <property type="match status" value="1"/>
</dbReference>
<evidence type="ECO:0000256" key="5">
    <source>
        <dbReference type="ARBA" id="ARBA00022989"/>
    </source>
</evidence>
<keyword evidence="3" id="KW-0997">Cell inner membrane</keyword>